<keyword evidence="3" id="KW-0813">Transport</keyword>
<dbReference type="GO" id="GO:0016020">
    <property type="term" value="C:membrane"/>
    <property type="evidence" value="ECO:0007669"/>
    <property type="project" value="UniProtKB-SubCell"/>
</dbReference>
<evidence type="ECO:0000313" key="10">
    <source>
        <dbReference type="Proteomes" id="UP000722791"/>
    </source>
</evidence>
<evidence type="ECO:0000256" key="5">
    <source>
        <dbReference type="ARBA" id="ARBA00022989"/>
    </source>
</evidence>
<evidence type="ECO:0000313" key="9">
    <source>
        <dbReference type="EMBL" id="GIM10834.1"/>
    </source>
</evidence>
<proteinExistence type="inferred from homology"/>
<feature type="transmembrane region" description="Helical" evidence="8">
    <location>
        <begin position="432"/>
        <end position="456"/>
    </location>
</feature>
<evidence type="ECO:0000256" key="3">
    <source>
        <dbReference type="ARBA" id="ARBA00022448"/>
    </source>
</evidence>
<feature type="region of interest" description="Disordered" evidence="7">
    <location>
        <begin position="1"/>
        <end position="105"/>
    </location>
</feature>
<comment type="subcellular location">
    <subcellularLocation>
        <location evidence="1">Membrane</location>
        <topology evidence="1">Multi-pass membrane protein</topology>
    </subcellularLocation>
</comment>
<comment type="caution">
    <text evidence="9">The sequence shown here is derived from an EMBL/GenBank/DDBJ whole genome shotgun (WGS) entry which is preliminary data.</text>
</comment>
<organism evidence="9 10">
    <name type="scientific">Volvox reticuliferus</name>
    <dbReference type="NCBI Taxonomy" id="1737510"/>
    <lineage>
        <taxon>Eukaryota</taxon>
        <taxon>Viridiplantae</taxon>
        <taxon>Chlorophyta</taxon>
        <taxon>core chlorophytes</taxon>
        <taxon>Chlorophyceae</taxon>
        <taxon>CS clade</taxon>
        <taxon>Chlamydomonadales</taxon>
        <taxon>Volvocaceae</taxon>
        <taxon>Volvox</taxon>
    </lineage>
</organism>
<comment type="similarity">
    <text evidence="2">Belongs to the auxin efflux carrier (TC 2.A.69.1) family.</text>
</comment>
<evidence type="ECO:0000256" key="8">
    <source>
        <dbReference type="SAM" id="Phobius"/>
    </source>
</evidence>
<dbReference type="PANTHER" id="PTHR31752">
    <property type="entry name" value="AUXIN EFFLUX CARRIER COMPONENT 1B-RELATED"/>
    <property type="match status" value="1"/>
</dbReference>
<keyword evidence="6 8" id="KW-0472">Membrane</keyword>
<protein>
    <submittedName>
        <fullName evidence="9">Uncharacterized protein</fullName>
    </submittedName>
</protein>
<dbReference type="AlphaFoldDB" id="A0A8J4GNM5"/>
<evidence type="ECO:0000256" key="6">
    <source>
        <dbReference type="ARBA" id="ARBA00023136"/>
    </source>
</evidence>
<dbReference type="GO" id="GO:0055085">
    <property type="term" value="P:transmembrane transport"/>
    <property type="evidence" value="ECO:0007669"/>
    <property type="project" value="InterPro"/>
</dbReference>
<feature type="transmembrane region" description="Helical" evidence="8">
    <location>
        <begin position="299"/>
        <end position="318"/>
    </location>
</feature>
<evidence type="ECO:0000256" key="1">
    <source>
        <dbReference type="ARBA" id="ARBA00004141"/>
    </source>
</evidence>
<feature type="non-terminal residue" evidence="9">
    <location>
        <position position="462"/>
    </location>
</feature>
<feature type="transmembrane region" description="Helical" evidence="8">
    <location>
        <begin position="330"/>
        <end position="349"/>
    </location>
</feature>
<feature type="compositionally biased region" description="Basic and acidic residues" evidence="7">
    <location>
        <begin position="93"/>
        <end position="105"/>
    </location>
</feature>
<evidence type="ECO:0000256" key="4">
    <source>
        <dbReference type="ARBA" id="ARBA00022692"/>
    </source>
</evidence>
<keyword evidence="4 8" id="KW-0812">Transmembrane</keyword>
<sequence length="462" mass="47224">PDGGAGAATPRKAPGASRTGLQPPPPPSASTGTGLSGPLLGPSFATGGGGAAFTMPTALASLESRDSIGPPSPVLGTPLGGESETETDAAAAKTEDLARPTFSHRDGVGIGGVSAAAPATAAAAAEPRLGSTSTPMFSFGRRSHRHGLSGRAVTGGLASASGAPGEGVTSCVSDYPVRGGGGPFQRSASEVAQVDKTLLKLASGLALDSARRRGSSQRGDRSPTRLLVDTDPAVLLQLASAVSAPELSDLTATADKQLVREATKEVLRKHGGLARAFAAFVSGHPQLWHIVSTLARNPMIWTMFIAMAVSVSGLRVFLDPASPRYRPEVGWVAGSLSWINGLVVPISIFSNGAWMYGKPLLPKGEVVKMVVLLLIKVGALPLLMAGCAVLVQLDGQHVAAMTVLTLSPAAAASFVLAVQYGRGVELVSLTNIVGNIFLTPLLIMWLKILAALNISFHLHDDG</sequence>
<reference evidence="9" key="1">
    <citation type="journal article" date="2021" name="Proc. Natl. Acad. Sci. U.S.A.">
        <title>Three genomes in the algal genus Volvox reveal the fate of a haploid sex-determining region after a transition to homothallism.</title>
        <authorList>
            <person name="Yamamoto K."/>
            <person name="Hamaji T."/>
            <person name="Kawai-Toyooka H."/>
            <person name="Matsuzaki R."/>
            <person name="Takahashi F."/>
            <person name="Nishimura Y."/>
            <person name="Kawachi M."/>
            <person name="Noguchi H."/>
            <person name="Minakuchi Y."/>
            <person name="Umen J.G."/>
            <person name="Toyoda A."/>
            <person name="Nozaki H."/>
        </authorList>
    </citation>
    <scope>NUCLEOTIDE SEQUENCE</scope>
    <source>
        <strain evidence="9">NIES-3785</strain>
    </source>
</reference>
<feature type="compositionally biased region" description="Low complexity" evidence="7">
    <location>
        <begin position="29"/>
        <end position="45"/>
    </location>
</feature>
<keyword evidence="5 8" id="KW-1133">Transmembrane helix</keyword>
<name>A0A8J4GNM5_9CHLO</name>
<evidence type="ECO:0000256" key="7">
    <source>
        <dbReference type="SAM" id="MobiDB-lite"/>
    </source>
</evidence>
<dbReference type="EMBL" id="BNCQ01000036">
    <property type="protein sequence ID" value="GIM10834.1"/>
    <property type="molecule type" value="Genomic_DNA"/>
</dbReference>
<gene>
    <name evidence="9" type="ORF">Vretimale_14449</name>
</gene>
<feature type="transmembrane region" description="Helical" evidence="8">
    <location>
        <begin position="398"/>
        <end position="420"/>
    </location>
</feature>
<dbReference type="InterPro" id="IPR004776">
    <property type="entry name" value="Mem_transp_PIN-like"/>
</dbReference>
<dbReference type="Pfam" id="PF03547">
    <property type="entry name" value="Mem_trans"/>
    <property type="match status" value="1"/>
</dbReference>
<evidence type="ECO:0000256" key="2">
    <source>
        <dbReference type="ARBA" id="ARBA00009177"/>
    </source>
</evidence>
<accession>A0A8J4GNM5</accession>
<dbReference type="InterPro" id="IPR051107">
    <property type="entry name" value="Auxin_Efflux_Carrier"/>
</dbReference>
<feature type="transmembrane region" description="Helical" evidence="8">
    <location>
        <begin position="369"/>
        <end position="391"/>
    </location>
</feature>
<dbReference type="Proteomes" id="UP000722791">
    <property type="component" value="Unassembled WGS sequence"/>
</dbReference>
<dbReference type="PANTHER" id="PTHR31752:SF18">
    <property type="entry name" value="AUXIN EFFLUX CARRIER COMPONENT 1"/>
    <property type="match status" value="1"/>
</dbReference>